<dbReference type="Proteomes" id="UP001494902">
    <property type="component" value="Unassembled WGS sequence"/>
</dbReference>
<reference evidence="2 3" key="1">
    <citation type="submission" date="2024-03" db="EMBL/GenBank/DDBJ databases">
        <title>Draft genome sequence of Pseudonocardia nematodicida JCM 31783.</title>
        <authorList>
            <person name="Butdee W."/>
            <person name="Duangmal K."/>
        </authorList>
    </citation>
    <scope>NUCLEOTIDE SEQUENCE [LARGE SCALE GENOMIC DNA]</scope>
    <source>
        <strain evidence="2 3">JCM 31783</strain>
    </source>
</reference>
<feature type="transmembrane region" description="Helical" evidence="1">
    <location>
        <begin position="20"/>
        <end position="42"/>
    </location>
</feature>
<gene>
    <name evidence="2" type="ORF">WIS52_22240</name>
</gene>
<evidence type="ECO:0000313" key="2">
    <source>
        <dbReference type="EMBL" id="MEQ3553198.1"/>
    </source>
</evidence>
<keyword evidence="1" id="KW-0472">Membrane</keyword>
<evidence type="ECO:0000256" key="1">
    <source>
        <dbReference type="SAM" id="Phobius"/>
    </source>
</evidence>
<organism evidence="2 3">
    <name type="scientific">Pseudonocardia nematodicida</name>
    <dbReference type="NCBI Taxonomy" id="1206997"/>
    <lineage>
        <taxon>Bacteria</taxon>
        <taxon>Bacillati</taxon>
        <taxon>Actinomycetota</taxon>
        <taxon>Actinomycetes</taxon>
        <taxon>Pseudonocardiales</taxon>
        <taxon>Pseudonocardiaceae</taxon>
        <taxon>Pseudonocardia</taxon>
    </lineage>
</organism>
<name>A0ABV1KH17_9PSEU</name>
<keyword evidence="3" id="KW-1185">Reference proteome</keyword>
<comment type="caution">
    <text evidence="2">The sequence shown here is derived from an EMBL/GenBank/DDBJ whole genome shotgun (WGS) entry which is preliminary data.</text>
</comment>
<protein>
    <submittedName>
        <fullName evidence="2">Uncharacterized protein</fullName>
    </submittedName>
</protein>
<proteinExistence type="predicted"/>
<keyword evidence="1" id="KW-1133">Transmembrane helix</keyword>
<dbReference type="RefSeq" id="WP_349300262.1">
    <property type="nucleotide sequence ID" value="NZ_JBEDNQ010000009.1"/>
</dbReference>
<dbReference type="EMBL" id="JBEDNQ010000009">
    <property type="protein sequence ID" value="MEQ3553198.1"/>
    <property type="molecule type" value="Genomic_DNA"/>
</dbReference>
<keyword evidence="1" id="KW-0812">Transmembrane</keyword>
<evidence type="ECO:0000313" key="3">
    <source>
        <dbReference type="Proteomes" id="UP001494902"/>
    </source>
</evidence>
<sequence length="59" mass="6864">MRTIIDVWDAFELWLTQLPFLFQVVFVTVVVLPLCALVAIGLDRATRRFDRAPDRTDRS</sequence>
<accession>A0ABV1KH17</accession>